<dbReference type="Proteomes" id="UP000837932">
    <property type="component" value="Unassembled WGS sequence"/>
</dbReference>
<dbReference type="SUPFAM" id="SSF160467">
    <property type="entry name" value="PH0987 N-terminal domain-like"/>
    <property type="match status" value="1"/>
</dbReference>
<evidence type="ECO:0000256" key="2">
    <source>
        <dbReference type="ARBA" id="ARBA00022801"/>
    </source>
</evidence>
<dbReference type="GO" id="GO:0017168">
    <property type="term" value="F:5-oxoprolinase (ATP-hydrolyzing) activity"/>
    <property type="evidence" value="ECO:0007669"/>
    <property type="project" value="UniProtKB-EC"/>
</dbReference>
<evidence type="ECO:0000256" key="3">
    <source>
        <dbReference type="ARBA" id="ARBA00022840"/>
    </source>
</evidence>
<dbReference type="PANTHER" id="PTHR34698">
    <property type="entry name" value="5-OXOPROLINASE SUBUNIT B"/>
    <property type="match status" value="1"/>
</dbReference>
<evidence type="ECO:0000259" key="4">
    <source>
        <dbReference type="SMART" id="SM00796"/>
    </source>
</evidence>
<dbReference type="InterPro" id="IPR029000">
    <property type="entry name" value="Cyclophilin-like_dom_sf"/>
</dbReference>
<dbReference type="SUPFAM" id="SSF50891">
    <property type="entry name" value="Cyclophilin-like"/>
    <property type="match status" value="1"/>
</dbReference>
<proteinExistence type="predicted"/>
<dbReference type="InterPro" id="IPR003833">
    <property type="entry name" value="CT_C_D"/>
</dbReference>
<feature type="domain" description="Carboxyltransferase" evidence="4">
    <location>
        <begin position="5"/>
        <end position="212"/>
    </location>
</feature>
<evidence type="ECO:0000313" key="6">
    <source>
        <dbReference type="Proteomes" id="UP000837932"/>
    </source>
</evidence>
<keyword evidence="3" id="KW-0067">ATP-binding</keyword>
<evidence type="ECO:0000313" key="5">
    <source>
        <dbReference type="EMBL" id="CAH0995645.1"/>
    </source>
</evidence>
<keyword evidence="1" id="KW-0547">Nucleotide-binding</keyword>
<reference evidence="5" key="1">
    <citation type="submission" date="2021-12" db="EMBL/GenBank/DDBJ databases">
        <authorList>
            <person name="Rodrigo-Torres L."/>
            <person name="Arahal R. D."/>
            <person name="Lucena T."/>
        </authorList>
    </citation>
    <scope>NUCLEOTIDE SEQUENCE</scope>
    <source>
        <strain evidence="5">CECT 8858</strain>
    </source>
</reference>
<dbReference type="InterPro" id="IPR010016">
    <property type="entry name" value="PxpB"/>
</dbReference>
<dbReference type="RefSeq" id="WP_238806191.1">
    <property type="nucleotide sequence ID" value="NZ_CAKLPY010000001.1"/>
</dbReference>
<comment type="caution">
    <text evidence="5">The sequence shown here is derived from an EMBL/GenBank/DDBJ whole genome shotgun (WGS) entry which is preliminary data.</text>
</comment>
<dbReference type="Gene3D" id="3.30.1360.40">
    <property type="match status" value="1"/>
</dbReference>
<organism evidence="5 6">
    <name type="scientific">Emticicia aquatica</name>
    <dbReference type="NCBI Taxonomy" id="1681835"/>
    <lineage>
        <taxon>Bacteria</taxon>
        <taxon>Pseudomonadati</taxon>
        <taxon>Bacteroidota</taxon>
        <taxon>Cytophagia</taxon>
        <taxon>Cytophagales</taxon>
        <taxon>Leadbetterellaceae</taxon>
        <taxon>Emticicia</taxon>
    </lineage>
</organism>
<dbReference type="NCBIfam" id="TIGR00370">
    <property type="entry name" value="5-oxoprolinase subunit PxpB"/>
    <property type="match status" value="1"/>
</dbReference>
<dbReference type="Gene3D" id="2.40.100.10">
    <property type="entry name" value="Cyclophilin-like"/>
    <property type="match status" value="1"/>
</dbReference>
<keyword evidence="2 5" id="KW-0378">Hydrolase</keyword>
<dbReference type="EMBL" id="CAKLPY010000001">
    <property type="protein sequence ID" value="CAH0995645.1"/>
    <property type="molecule type" value="Genomic_DNA"/>
</dbReference>
<evidence type="ECO:0000256" key="1">
    <source>
        <dbReference type="ARBA" id="ARBA00022741"/>
    </source>
</evidence>
<keyword evidence="6" id="KW-1185">Reference proteome</keyword>
<dbReference type="PANTHER" id="PTHR34698:SF2">
    <property type="entry name" value="5-OXOPROLINASE SUBUNIT B"/>
    <property type="match status" value="1"/>
</dbReference>
<accession>A0ABM9APA0</accession>
<sequence length="223" mass="24871">MLPKFQIFPLSDSAITISFGNIIDEEINDFVMKLYHFCSENPFEGMKEVMPAYASLTVFYDVLIVRKSNHQARTAFEFVANYLNENLQNVDNKQTNEPNLVQIPVNYNGQDLSFVAEYNQLSIEEVINIHTSPIYRVFMMGFLPGFAYMGGLDTRISTPRKSTPRTKVPAGSVGIAGNQTGIYPSESPGGWQLIGQTALKLYTPNAPSITLLKAGDLVKFVKV</sequence>
<protein>
    <submittedName>
        <fullName evidence="5">5-oxoprolinase subunit B</fullName>
        <ecNumber evidence="5">3.5.2.9</ecNumber>
    </submittedName>
</protein>
<dbReference type="Pfam" id="PF02682">
    <property type="entry name" value="CT_C_D"/>
    <property type="match status" value="1"/>
</dbReference>
<dbReference type="SMART" id="SM00796">
    <property type="entry name" value="AHS1"/>
    <property type="match status" value="1"/>
</dbReference>
<dbReference type="EC" id="3.5.2.9" evidence="5"/>
<gene>
    <name evidence="5" type="primary">pxpB</name>
    <name evidence="5" type="ORF">EMA8858_01770</name>
</gene>
<name>A0ABM9APA0_9BACT</name>